<feature type="compositionally biased region" description="Polar residues" evidence="1">
    <location>
        <begin position="107"/>
        <end position="147"/>
    </location>
</feature>
<evidence type="ECO:0000256" key="1">
    <source>
        <dbReference type="SAM" id="MobiDB-lite"/>
    </source>
</evidence>
<reference evidence="2 3" key="1">
    <citation type="submission" date="2024-01" db="EMBL/GenBank/DDBJ databases">
        <title>A draft genome for a cacao thread blight-causing isolate of Paramarasmius palmivorus.</title>
        <authorList>
            <person name="Baruah I.K."/>
            <person name="Bukari Y."/>
            <person name="Amoako-Attah I."/>
            <person name="Meinhardt L.W."/>
            <person name="Bailey B.A."/>
            <person name="Cohen S.P."/>
        </authorList>
    </citation>
    <scope>NUCLEOTIDE SEQUENCE [LARGE SCALE GENOMIC DNA]</scope>
    <source>
        <strain evidence="2 3">GH-12</strain>
    </source>
</reference>
<feature type="compositionally biased region" description="Polar residues" evidence="1">
    <location>
        <begin position="70"/>
        <end position="85"/>
    </location>
</feature>
<evidence type="ECO:0000313" key="3">
    <source>
        <dbReference type="Proteomes" id="UP001383192"/>
    </source>
</evidence>
<name>A0AAW0DFE9_9AGAR</name>
<feature type="region of interest" description="Disordered" evidence="1">
    <location>
        <begin position="34"/>
        <end position="173"/>
    </location>
</feature>
<keyword evidence="3" id="KW-1185">Reference proteome</keyword>
<comment type="caution">
    <text evidence="2">The sequence shown here is derived from an EMBL/GenBank/DDBJ whole genome shotgun (WGS) entry which is preliminary data.</text>
</comment>
<organism evidence="2 3">
    <name type="scientific">Paramarasmius palmivorus</name>
    <dbReference type="NCBI Taxonomy" id="297713"/>
    <lineage>
        <taxon>Eukaryota</taxon>
        <taxon>Fungi</taxon>
        <taxon>Dikarya</taxon>
        <taxon>Basidiomycota</taxon>
        <taxon>Agaricomycotina</taxon>
        <taxon>Agaricomycetes</taxon>
        <taxon>Agaricomycetidae</taxon>
        <taxon>Agaricales</taxon>
        <taxon>Marasmiineae</taxon>
        <taxon>Marasmiaceae</taxon>
        <taxon>Paramarasmius</taxon>
    </lineage>
</organism>
<evidence type="ECO:0000313" key="2">
    <source>
        <dbReference type="EMBL" id="KAK7050026.1"/>
    </source>
</evidence>
<dbReference type="Proteomes" id="UP001383192">
    <property type="component" value="Unassembled WGS sequence"/>
</dbReference>
<protein>
    <submittedName>
        <fullName evidence="2">Uncharacterized protein</fullName>
    </submittedName>
</protein>
<gene>
    <name evidence="2" type="ORF">VNI00_005458</name>
</gene>
<feature type="compositionally biased region" description="Low complexity" evidence="1">
    <location>
        <begin position="92"/>
        <end position="106"/>
    </location>
</feature>
<dbReference type="EMBL" id="JAYKXP010000015">
    <property type="protein sequence ID" value="KAK7050026.1"/>
    <property type="molecule type" value="Genomic_DNA"/>
</dbReference>
<sequence>MSKAALDSDLYGDIYGDDEDALLTTKVETSADDEFQFQDPEGFEQLTTADASSTSTTTVSNEDEKKPQAATPNKSTDASSQSSTPKDTDGENGSVQTGNQNQNGNGLSYSAQIAQQFSAYQQTPSQERQQRNVSGSSGANGITSANGTAPIATLESSGGTVFGMKPSEMHDHG</sequence>
<proteinExistence type="predicted"/>
<dbReference type="AlphaFoldDB" id="A0AAW0DFE9"/>
<feature type="compositionally biased region" description="Low complexity" evidence="1">
    <location>
        <begin position="47"/>
        <end position="60"/>
    </location>
</feature>
<accession>A0AAW0DFE9</accession>